<dbReference type="GeneID" id="54560129"/>
<dbReference type="GO" id="GO:0016651">
    <property type="term" value="F:oxidoreductase activity, acting on NAD(P)H"/>
    <property type="evidence" value="ECO:0007669"/>
    <property type="project" value="InterPro"/>
</dbReference>
<gene>
    <name evidence="5" type="ORF">M409DRAFT_23598</name>
</gene>
<dbReference type="InterPro" id="IPR047122">
    <property type="entry name" value="Trans-enoyl_RdTase-like"/>
</dbReference>
<dbReference type="InterPro" id="IPR013154">
    <property type="entry name" value="ADH-like_N"/>
</dbReference>
<dbReference type="Gene3D" id="3.40.50.720">
    <property type="entry name" value="NAD(P)-binding Rossmann-like Domain"/>
    <property type="match status" value="1"/>
</dbReference>
<evidence type="ECO:0000313" key="6">
    <source>
        <dbReference type="Proteomes" id="UP000799537"/>
    </source>
</evidence>
<dbReference type="AlphaFoldDB" id="A0A6A6CKC2"/>
<dbReference type="CDD" id="cd08249">
    <property type="entry name" value="enoyl_reductase_like"/>
    <property type="match status" value="1"/>
</dbReference>
<evidence type="ECO:0000256" key="3">
    <source>
        <dbReference type="ARBA" id="ARBA00023002"/>
    </source>
</evidence>
<comment type="subunit">
    <text evidence="2">Monomer.</text>
</comment>
<dbReference type="SUPFAM" id="SSF51735">
    <property type="entry name" value="NAD(P)-binding Rossmann-fold domains"/>
    <property type="match status" value="1"/>
</dbReference>
<keyword evidence="3" id="KW-0560">Oxidoreductase</keyword>
<feature type="domain" description="Enoyl reductase (ER)" evidence="4">
    <location>
        <begin position="9"/>
        <end position="337"/>
    </location>
</feature>
<evidence type="ECO:0000256" key="1">
    <source>
        <dbReference type="ARBA" id="ARBA00008072"/>
    </source>
</evidence>
<comment type="similarity">
    <text evidence="1">Belongs to the zinc-containing alcohol dehydrogenase family.</text>
</comment>
<evidence type="ECO:0000256" key="2">
    <source>
        <dbReference type="ARBA" id="ARBA00011245"/>
    </source>
</evidence>
<sequence>MKEILISAGPKATLVDTPIPKPAPGQIVIRTVIVGANPKDWKYAERFGTKANQGEDIAGVVHEVGEGVVEFKVGDRVAALHEFSTPYGAYAEFSLAWAYTSFHIPPNTSFEEAATIPLSAMTACMALFSRLPLPQPWSPVSSPLPLVIYGASSAVGCYAIQLAKRANIHPLICVAGKTSWHAETLIDRSKGDTIIDHRVGPEGVVAGIKQALRDASLPETSLKHAFDVISEKGSWKPIVQVLDPHGSITNLRPIDASEFPSTLQRSRTGVAGVHSQLDTRDWDKDFGYVFFRLFGRGLEEGWLKAQPFEVRKGGLNGVEGALRDLKEGRNNGKKYVVRIADTEGLS</sequence>
<dbReference type="Pfam" id="PF08240">
    <property type="entry name" value="ADH_N"/>
    <property type="match status" value="1"/>
</dbReference>
<dbReference type="OrthoDB" id="3233595at2759"/>
<organism evidence="5 6">
    <name type="scientific">Zasmidium cellare ATCC 36951</name>
    <dbReference type="NCBI Taxonomy" id="1080233"/>
    <lineage>
        <taxon>Eukaryota</taxon>
        <taxon>Fungi</taxon>
        <taxon>Dikarya</taxon>
        <taxon>Ascomycota</taxon>
        <taxon>Pezizomycotina</taxon>
        <taxon>Dothideomycetes</taxon>
        <taxon>Dothideomycetidae</taxon>
        <taxon>Mycosphaerellales</taxon>
        <taxon>Mycosphaerellaceae</taxon>
        <taxon>Zasmidium</taxon>
    </lineage>
</organism>
<dbReference type="EMBL" id="ML993598">
    <property type="protein sequence ID" value="KAF2165866.1"/>
    <property type="molecule type" value="Genomic_DNA"/>
</dbReference>
<dbReference type="InterPro" id="IPR011032">
    <property type="entry name" value="GroES-like_sf"/>
</dbReference>
<evidence type="ECO:0000259" key="4">
    <source>
        <dbReference type="SMART" id="SM00829"/>
    </source>
</evidence>
<keyword evidence="6" id="KW-1185">Reference proteome</keyword>
<dbReference type="Gene3D" id="3.90.180.10">
    <property type="entry name" value="Medium-chain alcohol dehydrogenases, catalytic domain"/>
    <property type="match status" value="1"/>
</dbReference>
<protein>
    <recommendedName>
        <fullName evidence="4">Enoyl reductase (ER) domain-containing protein</fullName>
    </recommendedName>
</protein>
<dbReference type="PANTHER" id="PTHR45348">
    <property type="entry name" value="HYPOTHETICAL OXIDOREDUCTASE (EUROFUNG)"/>
    <property type="match status" value="1"/>
</dbReference>
<dbReference type="SMART" id="SM00829">
    <property type="entry name" value="PKS_ER"/>
    <property type="match status" value="1"/>
</dbReference>
<dbReference type="InterPro" id="IPR020843">
    <property type="entry name" value="ER"/>
</dbReference>
<dbReference type="InterPro" id="IPR036291">
    <property type="entry name" value="NAD(P)-bd_dom_sf"/>
</dbReference>
<dbReference type="PANTHER" id="PTHR45348:SF5">
    <property type="entry name" value="OXIDOREDUCTASE, PUTATIVE (AFU_ORTHOLOGUE AFUA_8G01420)-RELATED"/>
    <property type="match status" value="1"/>
</dbReference>
<name>A0A6A6CKC2_ZASCE</name>
<dbReference type="SUPFAM" id="SSF50129">
    <property type="entry name" value="GroES-like"/>
    <property type="match status" value="1"/>
</dbReference>
<accession>A0A6A6CKC2</accession>
<dbReference type="Proteomes" id="UP000799537">
    <property type="component" value="Unassembled WGS sequence"/>
</dbReference>
<dbReference type="RefSeq" id="XP_033666755.1">
    <property type="nucleotide sequence ID" value="XM_033806857.1"/>
</dbReference>
<evidence type="ECO:0000313" key="5">
    <source>
        <dbReference type="EMBL" id="KAF2165866.1"/>
    </source>
</evidence>
<proteinExistence type="inferred from homology"/>
<reference evidence="5" key="1">
    <citation type="journal article" date="2020" name="Stud. Mycol.">
        <title>101 Dothideomycetes genomes: a test case for predicting lifestyles and emergence of pathogens.</title>
        <authorList>
            <person name="Haridas S."/>
            <person name="Albert R."/>
            <person name="Binder M."/>
            <person name="Bloem J."/>
            <person name="Labutti K."/>
            <person name="Salamov A."/>
            <person name="Andreopoulos B."/>
            <person name="Baker S."/>
            <person name="Barry K."/>
            <person name="Bills G."/>
            <person name="Bluhm B."/>
            <person name="Cannon C."/>
            <person name="Castanera R."/>
            <person name="Culley D."/>
            <person name="Daum C."/>
            <person name="Ezra D."/>
            <person name="Gonzalez J."/>
            <person name="Henrissat B."/>
            <person name="Kuo A."/>
            <person name="Liang C."/>
            <person name="Lipzen A."/>
            <person name="Lutzoni F."/>
            <person name="Magnuson J."/>
            <person name="Mondo S."/>
            <person name="Nolan M."/>
            <person name="Ohm R."/>
            <person name="Pangilinan J."/>
            <person name="Park H.-J."/>
            <person name="Ramirez L."/>
            <person name="Alfaro M."/>
            <person name="Sun H."/>
            <person name="Tritt A."/>
            <person name="Yoshinaga Y."/>
            <person name="Zwiers L.-H."/>
            <person name="Turgeon B."/>
            <person name="Goodwin S."/>
            <person name="Spatafora J."/>
            <person name="Crous P."/>
            <person name="Grigoriev I."/>
        </authorList>
    </citation>
    <scope>NUCLEOTIDE SEQUENCE</scope>
    <source>
        <strain evidence="5">ATCC 36951</strain>
    </source>
</reference>